<reference evidence="2" key="1">
    <citation type="journal article" date="2020" name="Stud. Mycol.">
        <title>101 Dothideomycetes genomes: a test case for predicting lifestyles and emergence of pathogens.</title>
        <authorList>
            <person name="Haridas S."/>
            <person name="Albert R."/>
            <person name="Binder M."/>
            <person name="Bloem J."/>
            <person name="Labutti K."/>
            <person name="Salamov A."/>
            <person name="Andreopoulos B."/>
            <person name="Baker S."/>
            <person name="Barry K."/>
            <person name="Bills G."/>
            <person name="Bluhm B."/>
            <person name="Cannon C."/>
            <person name="Castanera R."/>
            <person name="Culley D."/>
            <person name="Daum C."/>
            <person name="Ezra D."/>
            <person name="Gonzalez J."/>
            <person name="Henrissat B."/>
            <person name="Kuo A."/>
            <person name="Liang C."/>
            <person name="Lipzen A."/>
            <person name="Lutzoni F."/>
            <person name="Magnuson J."/>
            <person name="Mondo S."/>
            <person name="Nolan M."/>
            <person name="Ohm R."/>
            <person name="Pangilinan J."/>
            <person name="Park H.-J."/>
            <person name="Ramirez L."/>
            <person name="Alfaro M."/>
            <person name="Sun H."/>
            <person name="Tritt A."/>
            <person name="Yoshinaga Y."/>
            <person name="Zwiers L.-H."/>
            <person name="Turgeon B."/>
            <person name="Goodwin S."/>
            <person name="Spatafora J."/>
            <person name="Crous P."/>
            <person name="Grigoriev I."/>
        </authorList>
    </citation>
    <scope>NUCLEOTIDE SEQUENCE</scope>
    <source>
        <strain evidence="2">CBS 675.92</strain>
    </source>
</reference>
<evidence type="ECO:0000313" key="2">
    <source>
        <dbReference type="EMBL" id="KAF1956700.1"/>
    </source>
</evidence>
<keyword evidence="3" id="KW-1185">Reference proteome</keyword>
<dbReference type="OrthoDB" id="4185642at2759"/>
<accession>A0A6A5TXA9</accession>
<organism evidence="2 3">
    <name type="scientific">Byssothecium circinans</name>
    <dbReference type="NCBI Taxonomy" id="147558"/>
    <lineage>
        <taxon>Eukaryota</taxon>
        <taxon>Fungi</taxon>
        <taxon>Dikarya</taxon>
        <taxon>Ascomycota</taxon>
        <taxon>Pezizomycotina</taxon>
        <taxon>Dothideomycetes</taxon>
        <taxon>Pleosporomycetidae</taxon>
        <taxon>Pleosporales</taxon>
        <taxon>Massarineae</taxon>
        <taxon>Massarinaceae</taxon>
        <taxon>Byssothecium</taxon>
    </lineage>
</organism>
<evidence type="ECO:0008006" key="4">
    <source>
        <dbReference type="Google" id="ProtNLM"/>
    </source>
</evidence>
<sequence>MSTTPSDQQSLTPSDQHSITPSDRCSIIPFSQLSITRRDVTFVRELHKSKNIIVFQVTVRGLMCVMKVYRHIERQYYHTPFREIDPFTCESTAYRRLKARGLCDRGIIPNSYGVIEQMDPMSWLPYLDKFRDEETRPSSVFVEYIPDAREFDLDIFTKDRMAKVRAILDEIHSARVLHHDPAPRNILVQEGSDRVLWIDFDVAQTFSEEKPLTEMQQTWMEREKKWMDWFASALEEDYQEGKLSRTWTCYFERD</sequence>
<dbReference type="EMBL" id="ML976991">
    <property type="protein sequence ID" value="KAF1956700.1"/>
    <property type="molecule type" value="Genomic_DNA"/>
</dbReference>
<protein>
    <recommendedName>
        <fullName evidence="4">Protein kinase domain-containing protein</fullName>
    </recommendedName>
</protein>
<proteinExistence type="predicted"/>
<dbReference type="InterPro" id="IPR011009">
    <property type="entry name" value="Kinase-like_dom_sf"/>
</dbReference>
<feature type="region of interest" description="Disordered" evidence="1">
    <location>
        <begin position="1"/>
        <end position="23"/>
    </location>
</feature>
<gene>
    <name evidence="2" type="ORF">CC80DRAFT_516227</name>
</gene>
<dbReference type="Gene3D" id="1.10.510.10">
    <property type="entry name" value="Transferase(Phosphotransferase) domain 1"/>
    <property type="match status" value="1"/>
</dbReference>
<dbReference type="AlphaFoldDB" id="A0A6A5TXA9"/>
<evidence type="ECO:0000313" key="3">
    <source>
        <dbReference type="Proteomes" id="UP000800035"/>
    </source>
</evidence>
<evidence type="ECO:0000256" key="1">
    <source>
        <dbReference type="SAM" id="MobiDB-lite"/>
    </source>
</evidence>
<dbReference type="Proteomes" id="UP000800035">
    <property type="component" value="Unassembled WGS sequence"/>
</dbReference>
<dbReference type="SUPFAM" id="SSF56112">
    <property type="entry name" value="Protein kinase-like (PK-like)"/>
    <property type="match status" value="1"/>
</dbReference>
<name>A0A6A5TXA9_9PLEO</name>